<evidence type="ECO:0000313" key="1">
    <source>
        <dbReference type="EMBL" id="KAF6036038.1"/>
    </source>
</evidence>
<organism evidence="1 2">
    <name type="scientific">Bugula neritina</name>
    <name type="common">Brown bryozoan</name>
    <name type="synonym">Sertularia neritina</name>
    <dbReference type="NCBI Taxonomy" id="10212"/>
    <lineage>
        <taxon>Eukaryota</taxon>
        <taxon>Metazoa</taxon>
        <taxon>Spiralia</taxon>
        <taxon>Lophotrochozoa</taxon>
        <taxon>Bryozoa</taxon>
        <taxon>Gymnolaemata</taxon>
        <taxon>Cheilostomatida</taxon>
        <taxon>Flustrina</taxon>
        <taxon>Buguloidea</taxon>
        <taxon>Bugulidae</taxon>
        <taxon>Bugula</taxon>
    </lineage>
</organism>
<dbReference type="Proteomes" id="UP000593567">
    <property type="component" value="Unassembled WGS sequence"/>
</dbReference>
<name>A0A7J7KEJ2_BUGNE</name>
<sequence>MLPSSRGQGRHTQDVTLSLPQRLVSEDEERKQCFGGFFGQIDLLHQVKEAGKVRTNEENRSLLVYAVEDKLRLLKAGALDGGFRYTNLDLQLANPTKPREKTTIGMGSEEPAEFGLVPTSGSFLLPVYCVVIQSDQVSALLWRHCINNQSYDRTQSHNQ</sequence>
<evidence type="ECO:0000313" key="2">
    <source>
        <dbReference type="Proteomes" id="UP000593567"/>
    </source>
</evidence>
<protein>
    <submittedName>
        <fullName evidence="1">Uncharacterized protein</fullName>
    </submittedName>
</protein>
<comment type="caution">
    <text evidence="1">The sequence shown here is derived from an EMBL/GenBank/DDBJ whole genome shotgun (WGS) entry which is preliminary data.</text>
</comment>
<reference evidence="1" key="1">
    <citation type="submission" date="2020-06" db="EMBL/GenBank/DDBJ databases">
        <title>Draft genome of Bugula neritina, a colonial animal packing powerful symbionts and potential medicines.</title>
        <authorList>
            <person name="Rayko M."/>
        </authorList>
    </citation>
    <scope>NUCLEOTIDE SEQUENCE [LARGE SCALE GENOMIC DNA]</scope>
    <source>
        <strain evidence="1">Kwan_BN1</strain>
    </source>
</reference>
<dbReference type="EMBL" id="VXIV02000790">
    <property type="protein sequence ID" value="KAF6036038.1"/>
    <property type="molecule type" value="Genomic_DNA"/>
</dbReference>
<gene>
    <name evidence="1" type="ORF">EB796_005643</name>
</gene>
<keyword evidence="2" id="KW-1185">Reference proteome</keyword>
<dbReference type="AlphaFoldDB" id="A0A7J7KEJ2"/>
<proteinExistence type="predicted"/>
<accession>A0A7J7KEJ2</accession>